<dbReference type="AlphaFoldDB" id="A0A8D2MCD1"/>
<evidence type="ECO:0000313" key="3">
    <source>
        <dbReference type="Proteomes" id="UP000694413"/>
    </source>
</evidence>
<reference evidence="2" key="2">
    <citation type="submission" date="2025-09" db="UniProtKB">
        <authorList>
            <consortium name="Ensembl"/>
        </authorList>
    </citation>
    <scope>IDENTIFICATION</scope>
</reference>
<protein>
    <submittedName>
        <fullName evidence="2">Uncharacterized protein</fullName>
    </submittedName>
</protein>
<keyword evidence="3" id="KW-1185">Reference proteome</keyword>
<dbReference type="Proteomes" id="UP000694413">
    <property type="component" value="Unassembled WGS sequence"/>
</dbReference>
<accession>A0A8D2MCD1</accession>
<evidence type="ECO:0000256" key="1">
    <source>
        <dbReference type="SAM" id="Phobius"/>
    </source>
</evidence>
<keyword evidence="1" id="KW-0472">Membrane</keyword>
<reference evidence="2" key="1">
    <citation type="submission" date="2025-08" db="UniProtKB">
        <authorList>
            <consortium name="Ensembl"/>
        </authorList>
    </citation>
    <scope>IDENTIFICATION</scope>
</reference>
<feature type="transmembrane region" description="Helical" evidence="1">
    <location>
        <begin position="50"/>
        <end position="72"/>
    </location>
</feature>
<evidence type="ECO:0000313" key="2">
    <source>
        <dbReference type="Ensembl" id="ENSZALP00000005268.1"/>
    </source>
</evidence>
<organism evidence="2 3">
    <name type="scientific">Zonotrichia albicollis</name>
    <name type="common">White-throated sparrow</name>
    <name type="synonym">Fringilla albicollis</name>
    <dbReference type="NCBI Taxonomy" id="44394"/>
    <lineage>
        <taxon>Eukaryota</taxon>
        <taxon>Metazoa</taxon>
        <taxon>Chordata</taxon>
        <taxon>Craniata</taxon>
        <taxon>Vertebrata</taxon>
        <taxon>Euteleostomi</taxon>
        <taxon>Archelosauria</taxon>
        <taxon>Archosauria</taxon>
        <taxon>Dinosauria</taxon>
        <taxon>Saurischia</taxon>
        <taxon>Theropoda</taxon>
        <taxon>Coelurosauria</taxon>
        <taxon>Aves</taxon>
        <taxon>Neognathae</taxon>
        <taxon>Neoaves</taxon>
        <taxon>Telluraves</taxon>
        <taxon>Australaves</taxon>
        <taxon>Passeriformes</taxon>
        <taxon>Passerellidae</taxon>
        <taxon>Zonotrichia</taxon>
    </lineage>
</organism>
<proteinExistence type="predicted"/>
<dbReference type="Ensembl" id="ENSZALT00000007834.1">
    <property type="protein sequence ID" value="ENSZALP00000005268.1"/>
    <property type="gene ID" value="ENSZALG00000004896.1"/>
</dbReference>
<sequence length="114" mass="12895">MSLIARWSPAGDLFWQDWFQHVELAICSSVPEPQDCAFFPSDTAGQPVSFPLSLALCTTFLFLAGMAVCFMLDSHLHICSHKHAYTHIQIYRYISLHPQMHVPLLSSWKSADSL</sequence>
<keyword evidence="1" id="KW-0812">Transmembrane</keyword>
<keyword evidence="1" id="KW-1133">Transmembrane helix</keyword>
<name>A0A8D2MCD1_ZONAL</name>